<comment type="similarity">
    <text evidence="1">Belongs to the outer membrane factor (OMF) (TC 1.B.17) family.</text>
</comment>
<protein>
    <submittedName>
        <fullName evidence="3">Outer membrane protein TolC</fullName>
    </submittedName>
</protein>
<evidence type="ECO:0000313" key="4">
    <source>
        <dbReference type="Proteomes" id="UP000530564"/>
    </source>
</evidence>
<feature type="signal peptide" evidence="2">
    <location>
        <begin position="1"/>
        <end position="18"/>
    </location>
</feature>
<sequence>MRLVLTLACAALGGAAQAAPLTFDAALRLADTSAPSLLSKDADVAAARSAAVSAGRLPDPKLAVGLGNFPISGPPAGTFDRDSMTMATVGVSQDMPSSAKRRADRERATADIEAAEAGARVEARAVRLAASLAWIDLFYARKRLAALDEVERALTPLRASAPSQLASGSTRLAQALEPDQLSAALDDRRAELVAAVGRARAELVRWTGEADADVAGPPPNFQVDPANLRAGLERLPALRAYDAAGRQADADVSAAKAEKRPDWSWDLTYQHRDPMYGDMVSLGASVSLPLFAAKRQDPMVAARASSATRVRYEREAARRALAAALEADLADHAMHHDRLMRGRTTLEPLAARRADLETASYAAGTAGLSDVLGALVALAEAKIDILDREAAVQRDAVRIVQTYGSDAQ</sequence>
<dbReference type="EMBL" id="JACIDK010000009">
    <property type="protein sequence ID" value="MBB3893302.1"/>
    <property type="molecule type" value="Genomic_DNA"/>
</dbReference>
<name>A0A840A7I1_9CAUL</name>
<dbReference type="PANTHER" id="PTHR30203">
    <property type="entry name" value="OUTER MEMBRANE CATION EFFLUX PROTEIN"/>
    <property type="match status" value="1"/>
</dbReference>
<dbReference type="PANTHER" id="PTHR30203:SF24">
    <property type="entry name" value="BLR4935 PROTEIN"/>
    <property type="match status" value="1"/>
</dbReference>
<dbReference type="Proteomes" id="UP000530564">
    <property type="component" value="Unassembled WGS sequence"/>
</dbReference>
<evidence type="ECO:0000256" key="2">
    <source>
        <dbReference type="SAM" id="SignalP"/>
    </source>
</evidence>
<dbReference type="InterPro" id="IPR010131">
    <property type="entry name" value="MdtP/NodT-like"/>
</dbReference>
<comment type="caution">
    <text evidence="3">The sequence shown here is derived from an EMBL/GenBank/DDBJ whole genome shotgun (WGS) entry which is preliminary data.</text>
</comment>
<feature type="chain" id="PRO_5032395143" evidence="2">
    <location>
        <begin position="19"/>
        <end position="408"/>
    </location>
</feature>
<proteinExistence type="inferred from homology"/>
<reference evidence="3 4" key="1">
    <citation type="submission" date="2020-08" db="EMBL/GenBank/DDBJ databases">
        <title>Genomic Encyclopedia of Type Strains, Phase IV (KMG-IV): sequencing the most valuable type-strain genomes for metagenomic binning, comparative biology and taxonomic classification.</title>
        <authorList>
            <person name="Goeker M."/>
        </authorList>
    </citation>
    <scope>NUCLEOTIDE SEQUENCE [LARGE SCALE GENOMIC DNA]</scope>
    <source>
        <strain evidence="3 4">DSM 21793</strain>
    </source>
</reference>
<dbReference type="Pfam" id="PF02321">
    <property type="entry name" value="OEP"/>
    <property type="match status" value="1"/>
</dbReference>
<dbReference type="Gene3D" id="1.20.1600.10">
    <property type="entry name" value="Outer membrane efflux proteins (OEP)"/>
    <property type="match status" value="1"/>
</dbReference>
<dbReference type="InterPro" id="IPR003423">
    <property type="entry name" value="OMP_efflux"/>
</dbReference>
<gene>
    <name evidence="3" type="ORF">GGQ61_004044</name>
</gene>
<evidence type="ECO:0000256" key="1">
    <source>
        <dbReference type="ARBA" id="ARBA00007613"/>
    </source>
</evidence>
<accession>A0A840A7I1</accession>
<keyword evidence="2" id="KW-0732">Signal</keyword>
<dbReference type="SUPFAM" id="SSF56954">
    <property type="entry name" value="Outer membrane efflux proteins (OEP)"/>
    <property type="match status" value="1"/>
</dbReference>
<evidence type="ECO:0000313" key="3">
    <source>
        <dbReference type="EMBL" id="MBB3893302.1"/>
    </source>
</evidence>
<dbReference type="AlphaFoldDB" id="A0A840A7I1"/>
<organism evidence="3 4">
    <name type="scientific">Phenylobacterium haematophilum</name>
    <dbReference type="NCBI Taxonomy" id="98513"/>
    <lineage>
        <taxon>Bacteria</taxon>
        <taxon>Pseudomonadati</taxon>
        <taxon>Pseudomonadota</taxon>
        <taxon>Alphaproteobacteria</taxon>
        <taxon>Caulobacterales</taxon>
        <taxon>Caulobacteraceae</taxon>
        <taxon>Phenylobacterium</taxon>
    </lineage>
</organism>
<dbReference type="GO" id="GO:0015562">
    <property type="term" value="F:efflux transmembrane transporter activity"/>
    <property type="evidence" value="ECO:0007669"/>
    <property type="project" value="InterPro"/>
</dbReference>
<dbReference type="RefSeq" id="WP_183776746.1">
    <property type="nucleotide sequence ID" value="NZ_JACIDK010000009.1"/>
</dbReference>
<keyword evidence="4" id="KW-1185">Reference proteome</keyword>